<evidence type="ECO:0000313" key="4">
    <source>
        <dbReference type="EnsemblPlants" id="Ma01_p04860.1"/>
    </source>
</evidence>
<gene>
    <name evidence="3" type="ORF">GSMUA_288710.1</name>
</gene>
<feature type="region of interest" description="Disordered" evidence="2">
    <location>
        <begin position="12"/>
        <end position="61"/>
    </location>
</feature>
<dbReference type="EnsemblPlants" id="Ma01_t04860.1">
    <property type="protein sequence ID" value="Ma01_p04860.1"/>
    <property type="gene ID" value="Ma01_g04860"/>
</dbReference>
<dbReference type="OMA" id="NWRMKEK"/>
<keyword evidence="5" id="KW-1185">Reference proteome</keyword>
<dbReference type="PANTHER" id="PTHR36402:SF1">
    <property type="entry name" value="EXPRESSED PROTEIN"/>
    <property type="match status" value="1"/>
</dbReference>
<dbReference type="OrthoDB" id="1938107at2759"/>
<dbReference type="FunCoup" id="A0A804HQC9">
    <property type="interactions" value="3635"/>
</dbReference>
<proteinExistence type="predicted"/>
<protein>
    <submittedName>
        <fullName evidence="3">(wild Malaysian banana) hypothetical protein</fullName>
    </submittedName>
</protein>
<organism evidence="4 5">
    <name type="scientific">Musa acuminata subsp. malaccensis</name>
    <name type="common">Wild banana</name>
    <name type="synonym">Musa malaccensis</name>
    <dbReference type="NCBI Taxonomy" id="214687"/>
    <lineage>
        <taxon>Eukaryota</taxon>
        <taxon>Viridiplantae</taxon>
        <taxon>Streptophyta</taxon>
        <taxon>Embryophyta</taxon>
        <taxon>Tracheophyta</taxon>
        <taxon>Spermatophyta</taxon>
        <taxon>Magnoliopsida</taxon>
        <taxon>Liliopsida</taxon>
        <taxon>Zingiberales</taxon>
        <taxon>Musaceae</taxon>
        <taxon>Musa</taxon>
    </lineage>
</organism>
<accession>A0A804HQC9</accession>
<dbReference type="AlphaFoldDB" id="A0A804HQC9"/>
<reference evidence="4" key="2">
    <citation type="submission" date="2021-05" db="UniProtKB">
        <authorList>
            <consortium name="EnsemblPlants"/>
        </authorList>
    </citation>
    <scope>IDENTIFICATION</scope>
    <source>
        <strain evidence="4">subsp. malaccensis</strain>
    </source>
</reference>
<dbReference type="EMBL" id="HG996466">
    <property type="protein sequence ID" value="CAG1858576.1"/>
    <property type="molecule type" value="Genomic_DNA"/>
</dbReference>
<reference evidence="3" key="1">
    <citation type="submission" date="2021-03" db="EMBL/GenBank/DDBJ databases">
        <authorList>
            <consortium name="Genoscope - CEA"/>
            <person name="William W."/>
        </authorList>
    </citation>
    <scope>NUCLEOTIDE SEQUENCE</scope>
    <source>
        <strain evidence="3">Doubled-haploid Pahang</strain>
    </source>
</reference>
<evidence type="ECO:0000256" key="1">
    <source>
        <dbReference type="SAM" id="Coils"/>
    </source>
</evidence>
<dbReference type="Gramene" id="Ma01_t04860.1">
    <property type="protein sequence ID" value="Ma01_p04860.1"/>
    <property type="gene ID" value="Ma01_g04860"/>
</dbReference>
<feature type="coiled-coil region" evidence="1">
    <location>
        <begin position="81"/>
        <end position="129"/>
    </location>
</feature>
<dbReference type="Proteomes" id="UP000012960">
    <property type="component" value="Unplaced"/>
</dbReference>
<dbReference type="PANTHER" id="PTHR36402">
    <property type="entry name" value="EXPRESSED PROTEIN"/>
    <property type="match status" value="1"/>
</dbReference>
<keyword evidence="1" id="KW-0175">Coiled coil</keyword>
<sequence>MATVRFLRIRAARVPSSSPPLPPLLARFSRTHSTTTDAAPDAASPPPVPHRRYPPPRPHEFSKPCELIGTWTPGANPREAAARLDRLHRDYRKQMKQVRAKYAYEMELLRIENQRKDDARREAARLANVERKKAKAAAAETRAAERKAFKEELRLTLLKERTQKLESWRAKENLREEKEAEKKELLRRQSSVWIKDENFERRMLEAIVDTTPL</sequence>
<evidence type="ECO:0000313" key="5">
    <source>
        <dbReference type="Proteomes" id="UP000012960"/>
    </source>
</evidence>
<evidence type="ECO:0000313" key="3">
    <source>
        <dbReference type="EMBL" id="CAG1858576.1"/>
    </source>
</evidence>
<feature type="compositionally biased region" description="Low complexity" evidence="2">
    <location>
        <begin position="31"/>
        <end position="42"/>
    </location>
</feature>
<evidence type="ECO:0000256" key="2">
    <source>
        <dbReference type="SAM" id="MobiDB-lite"/>
    </source>
</evidence>
<name>A0A804HQC9_MUSAM</name>